<keyword evidence="3" id="KW-1185">Reference proteome</keyword>
<comment type="caution">
    <text evidence="2">The sequence shown here is derived from an EMBL/GenBank/DDBJ whole genome shotgun (WGS) entry which is preliminary data.</text>
</comment>
<dbReference type="EMBL" id="MU155146">
    <property type="protein sequence ID" value="KAF9484160.1"/>
    <property type="molecule type" value="Genomic_DNA"/>
</dbReference>
<keyword evidence="1" id="KW-0732">Signal</keyword>
<dbReference type="OrthoDB" id="5588482at2759"/>
<sequence>MFKSLAFASLLATVALAQSSASTTSAATTSAATTSAATPSSTANPLIPSGISSGCSSFLTTLNSATDLNSCLSTLSNATSAFAPGSSNATSSASVTSALNSLCSSSVSDSCPESLIRSKLTSFFTSCSDELTTSPVAEVVKMYDVLYAFLPMKTAACSKGDDGSWCVMAPATTSREISNDVGSSSTSLKDLLSFLYTDNSALKRRATVSAIEPNTTTYHDTNLPFLFLKPSLDATTLCTTCARNVLTAYINFESNIPYAPGLSNSQILSSQTDLYNAIQDKCPSGFLSGAVQAAGGLSSGSTFMSAAVPAANSEYKTVVAAAMGMMTFAISFAL</sequence>
<reference evidence="2" key="1">
    <citation type="submission" date="2020-11" db="EMBL/GenBank/DDBJ databases">
        <authorList>
            <consortium name="DOE Joint Genome Institute"/>
            <person name="Ahrendt S."/>
            <person name="Riley R."/>
            <person name="Andreopoulos W."/>
            <person name="Labutti K."/>
            <person name="Pangilinan J."/>
            <person name="Ruiz-Duenas F.J."/>
            <person name="Barrasa J.M."/>
            <person name="Sanchez-Garcia M."/>
            <person name="Camarero S."/>
            <person name="Miyauchi S."/>
            <person name="Serrano A."/>
            <person name="Linde D."/>
            <person name="Babiker R."/>
            <person name="Drula E."/>
            <person name="Ayuso-Fernandez I."/>
            <person name="Pacheco R."/>
            <person name="Padilla G."/>
            <person name="Ferreira P."/>
            <person name="Barriuso J."/>
            <person name="Kellner H."/>
            <person name="Castanera R."/>
            <person name="Alfaro M."/>
            <person name="Ramirez L."/>
            <person name="Pisabarro A.G."/>
            <person name="Kuo A."/>
            <person name="Tritt A."/>
            <person name="Lipzen A."/>
            <person name="He G."/>
            <person name="Yan M."/>
            <person name="Ng V."/>
            <person name="Cullen D."/>
            <person name="Martin F."/>
            <person name="Rosso M.-N."/>
            <person name="Henrissat B."/>
            <person name="Hibbett D."/>
            <person name="Martinez A.T."/>
            <person name="Grigoriev I.V."/>
        </authorList>
    </citation>
    <scope>NUCLEOTIDE SEQUENCE</scope>
    <source>
        <strain evidence="2">CIRM-BRFM 674</strain>
    </source>
</reference>
<evidence type="ECO:0000256" key="1">
    <source>
        <dbReference type="SAM" id="SignalP"/>
    </source>
</evidence>
<gene>
    <name evidence="2" type="ORF">BDN70DRAFT_989788</name>
</gene>
<feature type="chain" id="PRO_5040183653" evidence="1">
    <location>
        <begin position="18"/>
        <end position="334"/>
    </location>
</feature>
<evidence type="ECO:0000313" key="3">
    <source>
        <dbReference type="Proteomes" id="UP000807469"/>
    </source>
</evidence>
<evidence type="ECO:0000313" key="2">
    <source>
        <dbReference type="EMBL" id="KAF9484160.1"/>
    </source>
</evidence>
<feature type="signal peptide" evidence="1">
    <location>
        <begin position="1"/>
        <end position="17"/>
    </location>
</feature>
<organism evidence="2 3">
    <name type="scientific">Pholiota conissans</name>
    <dbReference type="NCBI Taxonomy" id="109636"/>
    <lineage>
        <taxon>Eukaryota</taxon>
        <taxon>Fungi</taxon>
        <taxon>Dikarya</taxon>
        <taxon>Basidiomycota</taxon>
        <taxon>Agaricomycotina</taxon>
        <taxon>Agaricomycetes</taxon>
        <taxon>Agaricomycetidae</taxon>
        <taxon>Agaricales</taxon>
        <taxon>Agaricineae</taxon>
        <taxon>Strophariaceae</taxon>
        <taxon>Pholiota</taxon>
    </lineage>
</organism>
<name>A0A9P5ZC33_9AGAR</name>
<proteinExistence type="predicted"/>
<dbReference type="AlphaFoldDB" id="A0A9P5ZC33"/>
<accession>A0A9P5ZC33</accession>
<dbReference type="Proteomes" id="UP000807469">
    <property type="component" value="Unassembled WGS sequence"/>
</dbReference>
<protein>
    <submittedName>
        <fullName evidence="2">Uncharacterized protein</fullName>
    </submittedName>
</protein>